<keyword evidence="2" id="KW-1185">Reference proteome</keyword>
<accession>A0A4Y2LHB4</accession>
<organism evidence="1 2">
    <name type="scientific">Araneus ventricosus</name>
    <name type="common">Orbweaver spider</name>
    <name type="synonym">Epeira ventricosa</name>
    <dbReference type="NCBI Taxonomy" id="182803"/>
    <lineage>
        <taxon>Eukaryota</taxon>
        <taxon>Metazoa</taxon>
        <taxon>Ecdysozoa</taxon>
        <taxon>Arthropoda</taxon>
        <taxon>Chelicerata</taxon>
        <taxon>Arachnida</taxon>
        <taxon>Araneae</taxon>
        <taxon>Araneomorphae</taxon>
        <taxon>Entelegynae</taxon>
        <taxon>Araneoidea</taxon>
        <taxon>Araneidae</taxon>
        <taxon>Araneus</taxon>
    </lineage>
</organism>
<dbReference type="EMBL" id="BGPR01005868">
    <property type="protein sequence ID" value="GBN14145.1"/>
    <property type="molecule type" value="Genomic_DNA"/>
</dbReference>
<gene>
    <name evidence="1" type="ORF">AVEN_222020_1</name>
</gene>
<protein>
    <submittedName>
        <fullName evidence="1">Uncharacterized protein</fullName>
    </submittedName>
</protein>
<comment type="caution">
    <text evidence="1">The sequence shown here is derived from an EMBL/GenBank/DDBJ whole genome shotgun (WGS) entry which is preliminary data.</text>
</comment>
<evidence type="ECO:0000313" key="2">
    <source>
        <dbReference type="Proteomes" id="UP000499080"/>
    </source>
</evidence>
<dbReference type="Proteomes" id="UP000499080">
    <property type="component" value="Unassembled WGS sequence"/>
</dbReference>
<evidence type="ECO:0000313" key="1">
    <source>
        <dbReference type="EMBL" id="GBN14145.1"/>
    </source>
</evidence>
<name>A0A4Y2LHB4_ARAVE</name>
<reference evidence="1 2" key="1">
    <citation type="journal article" date="2019" name="Sci. Rep.">
        <title>Orb-weaving spider Araneus ventricosus genome elucidates the spidroin gene catalogue.</title>
        <authorList>
            <person name="Kono N."/>
            <person name="Nakamura H."/>
            <person name="Ohtoshi R."/>
            <person name="Moran D.A.P."/>
            <person name="Shinohara A."/>
            <person name="Yoshida Y."/>
            <person name="Fujiwara M."/>
            <person name="Mori M."/>
            <person name="Tomita M."/>
            <person name="Arakawa K."/>
        </authorList>
    </citation>
    <scope>NUCLEOTIDE SEQUENCE [LARGE SCALE GENOMIC DNA]</scope>
</reference>
<dbReference type="AlphaFoldDB" id="A0A4Y2LHB4"/>
<proteinExistence type="predicted"/>
<sequence length="105" mass="12196">MAVRKARISLRRFHHLLLSVIDFSPSARAFFVRMGFLRIWTVPAVSVVLRRIGEFPLSLKEELGRSRILRSLYSNGHRNQRVNYDCLDISKGNDEFKIKIILVSP</sequence>